<evidence type="ECO:0000259" key="5">
    <source>
        <dbReference type="Pfam" id="PF01170"/>
    </source>
</evidence>
<feature type="domain" description="Ribosomal RNA large subunit methyltransferase K/L-like methyltransferase" evidence="5">
    <location>
        <begin position="328"/>
        <end position="537"/>
    </location>
</feature>
<dbReference type="GO" id="GO:0003723">
    <property type="term" value="F:RNA binding"/>
    <property type="evidence" value="ECO:0007669"/>
    <property type="project" value="InterPro"/>
</dbReference>
<dbReference type="Pfam" id="PF22020">
    <property type="entry name" value="RlmL_1st"/>
    <property type="match status" value="1"/>
</dbReference>
<gene>
    <name evidence="8" type="ORF">PSNMU_V1.4_AUG-EV-PASAV3_0007240</name>
</gene>
<reference evidence="8 9" key="1">
    <citation type="submission" date="2019-01" db="EMBL/GenBank/DDBJ databases">
        <authorList>
            <person name="Ferrante I. M."/>
        </authorList>
    </citation>
    <scope>NUCLEOTIDE SEQUENCE [LARGE SCALE GENOMIC DNA]</scope>
    <source>
        <strain evidence="8 9">B856</strain>
    </source>
</reference>
<feature type="region of interest" description="Disordered" evidence="3">
    <location>
        <begin position="548"/>
        <end position="590"/>
    </location>
</feature>
<dbReference type="PANTHER" id="PTHR47313">
    <property type="entry name" value="RIBOSOMAL RNA LARGE SUBUNIT METHYLTRANSFERASE K/L"/>
    <property type="match status" value="1"/>
</dbReference>
<dbReference type="InterPro" id="IPR054170">
    <property type="entry name" value="RlmL_1st"/>
</dbReference>
<dbReference type="InterPro" id="IPR029063">
    <property type="entry name" value="SAM-dependent_MTases_sf"/>
</dbReference>
<evidence type="ECO:0000259" key="6">
    <source>
        <dbReference type="Pfam" id="PF02926"/>
    </source>
</evidence>
<dbReference type="Gene3D" id="3.40.50.150">
    <property type="entry name" value="Vaccinia Virus protein VP39"/>
    <property type="match status" value="1"/>
</dbReference>
<feature type="compositionally biased region" description="Basic and acidic residues" evidence="3">
    <location>
        <begin position="549"/>
        <end position="566"/>
    </location>
</feature>
<feature type="signal peptide" evidence="4">
    <location>
        <begin position="1"/>
        <end position="27"/>
    </location>
</feature>
<evidence type="ECO:0000313" key="8">
    <source>
        <dbReference type="EMBL" id="VEU33996.1"/>
    </source>
</evidence>
<sequence>MFTPTKLRGMFLFLGVVFVFNLQPSHSFGLPPLSQRKISIAIHNPVALGAVRGEGEASTETRQKYSTYLSTCSPGLSHVLQKELEDLRTTLDNPNGIVDIAQSGNAAVTFSATREASLSALCWLRSAHRLLELVATTDEENDHRHKDDVDRGSLLYTRHDLHDFVSQCVDAKELLGDGRGGLLTMSVKAIMNNPRQLPKDLSHSHYTALSIKNSLCDVVRDLRGDRPDVDVDNPDVPLVAILRGMGNGRFDEGAASVSIYRSLHPPGSLHKRGYRSGGPIHKAAMKESMAAGLLLEAGWKEKVESAVATTTTTTSTGRDAQDHPYSLTMIDPMAGSGSFVLEACMLATDIAPGLMRIRCGVPNHSSPPVTRWKAAGGGKEPDVAWKKVLLDATQRAKAGIQRMRQNPSLIRIEANDIHPRAVDIMESSLESAGLVNFVSLSNMDCYDLDDRKNQNGGDDDDDDVAANGECFVATNPPWGVRLTEDISESWEGLRHFIRDKCPDGTQVYVLSGDKAATAALKLKRDRMIPLQAGDQHLRWIQYTIGRKKRETERRPKSSRNFREPRDYPSTQTKKNYNKSVPKATAEDSWV</sequence>
<dbReference type="InterPro" id="IPR000241">
    <property type="entry name" value="RlmKL-like_Mtase"/>
</dbReference>
<feature type="domain" description="RlmL ferredoxin-like" evidence="7">
    <location>
        <begin position="69"/>
        <end position="131"/>
    </location>
</feature>
<feature type="chain" id="PRO_5019049423" evidence="4">
    <location>
        <begin position="28"/>
        <end position="590"/>
    </location>
</feature>
<proteinExistence type="predicted"/>
<dbReference type="Pfam" id="PF02926">
    <property type="entry name" value="THUMP"/>
    <property type="match status" value="1"/>
</dbReference>
<dbReference type="OrthoDB" id="416496at2759"/>
<dbReference type="AlphaFoldDB" id="A0A448YW77"/>
<evidence type="ECO:0000313" key="9">
    <source>
        <dbReference type="Proteomes" id="UP000291116"/>
    </source>
</evidence>
<feature type="domain" description="THUMP" evidence="6">
    <location>
        <begin position="203"/>
        <end position="240"/>
    </location>
</feature>
<dbReference type="GO" id="GO:0032259">
    <property type="term" value="P:methylation"/>
    <property type="evidence" value="ECO:0007669"/>
    <property type="project" value="UniProtKB-KW"/>
</dbReference>
<dbReference type="InterPro" id="IPR004114">
    <property type="entry name" value="THUMP_dom"/>
</dbReference>
<evidence type="ECO:0000256" key="3">
    <source>
        <dbReference type="SAM" id="MobiDB-lite"/>
    </source>
</evidence>
<dbReference type="EMBL" id="CAACVS010000015">
    <property type="protein sequence ID" value="VEU33996.1"/>
    <property type="molecule type" value="Genomic_DNA"/>
</dbReference>
<evidence type="ECO:0000256" key="2">
    <source>
        <dbReference type="ARBA" id="ARBA00022679"/>
    </source>
</evidence>
<dbReference type="GO" id="GO:0043527">
    <property type="term" value="C:tRNA methyltransferase complex"/>
    <property type="evidence" value="ECO:0007669"/>
    <property type="project" value="UniProtKB-ARBA"/>
</dbReference>
<keyword evidence="2" id="KW-0808">Transferase</keyword>
<keyword evidence="9" id="KW-1185">Reference proteome</keyword>
<dbReference type="CDD" id="cd11715">
    <property type="entry name" value="THUMP_AdoMetMT"/>
    <property type="match status" value="1"/>
</dbReference>
<dbReference type="GO" id="GO:0008173">
    <property type="term" value="F:RNA methyltransferase activity"/>
    <property type="evidence" value="ECO:0007669"/>
    <property type="project" value="UniProtKB-ARBA"/>
</dbReference>
<evidence type="ECO:0000259" key="7">
    <source>
        <dbReference type="Pfam" id="PF22020"/>
    </source>
</evidence>
<dbReference type="Pfam" id="PF01170">
    <property type="entry name" value="UPF0020"/>
    <property type="match status" value="1"/>
</dbReference>
<accession>A0A448YW77</accession>
<protein>
    <submittedName>
        <fullName evidence="8">Uncharacterized protein</fullName>
    </submittedName>
</protein>
<dbReference type="PANTHER" id="PTHR47313:SF1">
    <property type="entry name" value="RIBOSOMAL RNA LARGE SUBUNIT METHYLTRANSFERASE K_L"/>
    <property type="match status" value="1"/>
</dbReference>
<evidence type="ECO:0000256" key="1">
    <source>
        <dbReference type="ARBA" id="ARBA00022603"/>
    </source>
</evidence>
<feature type="compositionally biased region" description="Polar residues" evidence="3">
    <location>
        <begin position="568"/>
        <end position="578"/>
    </location>
</feature>
<keyword evidence="4" id="KW-0732">Signal</keyword>
<name>A0A448YW77_9STRA</name>
<evidence type="ECO:0000256" key="4">
    <source>
        <dbReference type="SAM" id="SignalP"/>
    </source>
</evidence>
<dbReference type="SUPFAM" id="SSF53335">
    <property type="entry name" value="S-adenosyl-L-methionine-dependent methyltransferases"/>
    <property type="match status" value="1"/>
</dbReference>
<organism evidence="8 9">
    <name type="scientific">Pseudo-nitzschia multistriata</name>
    <dbReference type="NCBI Taxonomy" id="183589"/>
    <lineage>
        <taxon>Eukaryota</taxon>
        <taxon>Sar</taxon>
        <taxon>Stramenopiles</taxon>
        <taxon>Ochrophyta</taxon>
        <taxon>Bacillariophyta</taxon>
        <taxon>Bacillariophyceae</taxon>
        <taxon>Bacillariophycidae</taxon>
        <taxon>Bacillariales</taxon>
        <taxon>Bacillariaceae</taxon>
        <taxon>Pseudo-nitzschia</taxon>
    </lineage>
</organism>
<keyword evidence="1" id="KW-0489">Methyltransferase</keyword>
<dbReference type="Proteomes" id="UP000291116">
    <property type="component" value="Unassembled WGS sequence"/>
</dbReference>
<dbReference type="Gene3D" id="3.30.2130.30">
    <property type="match status" value="1"/>
</dbReference>